<proteinExistence type="predicted"/>
<dbReference type="AlphaFoldDB" id="A0A833RQZ4"/>
<evidence type="ECO:0000313" key="3">
    <source>
        <dbReference type="Proteomes" id="UP000602510"/>
    </source>
</evidence>
<feature type="region of interest" description="Disordered" evidence="1">
    <location>
        <begin position="1"/>
        <end position="20"/>
    </location>
</feature>
<comment type="caution">
    <text evidence="2">The sequence shown here is derived from an EMBL/GenBank/DDBJ whole genome shotgun (WGS) entry which is preliminary data.</text>
</comment>
<evidence type="ECO:0000313" key="2">
    <source>
        <dbReference type="EMBL" id="KAF4030987.1"/>
    </source>
</evidence>
<protein>
    <submittedName>
        <fullName evidence="2">Uncharacterized protein</fullName>
    </submittedName>
</protein>
<organism evidence="2 3">
    <name type="scientific">Phytophthora infestans</name>
    <name type="common">Potato late blight agent</name>
    <name type="synonym">Botrytis infestans</name>
    <dbReference type="NCBI Taxonomy" id="4787"/>
    <lineage>
        <taxon>Eukaryota</taxon>
        <taxon>Sar</taxon>
        <taxon>Stramenopiles</taxon>
        <taxon>Oomycota</taxon>
        <taxon>Peronosporomycetes</taxon>
        <taxon>Peronosporales</taxon>
        <taxon>Peronosporaceae</taxon>
        <taxon>Phytophthora</taxon>
    </lineage>
</organism>
<gene>
    <name evidence="2" type="ORF">GN244_ATG17078</name>
</gene>
<accession>A0A833RQZ4</accession>
<sequence length="55" mass="6435">MNKATRVSNRRWLASRSSQSSQEVWESGFKSHEQKAHIGKVSLYYKKCLVIPQRL</sequence>
<evidence type="ECO:0000256" key="1">
    <source>
        <dbReference type="SAM" id="MobiDB-lite"/>
    </source>
</evidence>
<reference evidence="2" key="1">
    <citation type="submission" date="2020-04" db="EMBL/GenBank/DDBJ databases">
        <title>Hybrid Assembly of Korean Phytophthora infestans isolates.</title>
        <authorList>
            <person name="Prokchorchik M."/>
            <person name="Lee Y."/>
            <person name="Seo J."/>
            <person name="Cho J.-H."/>
            <person name="Park Y.-E."/>
            <person name="Jang D.-C."/>
            <person name="Im J.-S."/>
            <person name="Choi J.-G."/>
            <person name="Park H.-J."/>
            <person name="Lee G.-B."/>
            <person name="Lee Y.-G."/>
            <person name="Hong S.-Y."/>
            <person name="Cho K."/>
            <person name="Sohn K.H."/>
        </authorList>
    </citation>
    <scope>NUCLEOTIDE SEQUENCE</scope>
    <source>
        <strain evidence="2">KR_1_A1</strain>
    </source>
</reference>
<dbReference type="Proteomes" id="UP000602510">
    <property type="component" value="Unassembled WGS sequence"/>
</dbReference>
<name>A0A833RQZ4_PHYIN</name>
<keyword evidence="3" id="KW-1185">Reference proteome</keyword>
<dbReference type="EMBL" id="WSZM01000604">
    <property type="protein sequence ID" value="KAF4030987.1"/>
    <property type="molecule type" value="Genomic_DNA"/>
</dbReference>